<feature type="domain" description="ATPase dynein-related AAA" evidence="3">
    <location>
        <begin position="28"/>
        <end position="74"/>
    </location>
</feature>
<protein>
    <recommendedName>
        <fullName evidence="3">ATPase dynein-related AAA domain-containing protein</fullName>
    </recommendedName>
</protein>
<dbReference type="InterPro" id="IPR011704">
    <property type="entry name" value="ATPase_dyneun-rel_AAA"/>
</dbReference>
<keyword evidence="5" id="KW-1185">Reference proteome</keyword>
<dbReference type="PANTHER" id="PTHR48103:SF2">
    <property type="entry name" value="MIDASIN"/>
    <property type="match status" value="1"/>
</dbReference>
<dbReference type="Pfam" id="PF07728">
    <property type="entry name" value="AAA_5"/>
    <property type="match status" value="1"/>
</dbReference>
<comment type="caution">
    <text evidence="4">The sequence shown here is derived from an EMBL/GenBank/DDBJ whole genome shotgun (WGS) entry which is preliminary data.</text>
</comment>
<dbReference type="GO" id="GO:0005634">
    <property type="term" value="C:nucleus"/>
    <property type="evidence" value="ECO:0007669"/>
    <property type="project" value="TreeGrafter"/>
</dbReference>
<organism evidence="4 5">
    <name type="scientific">Arabis nemorensis</name>
    <dbReference type="NCBI Taxonomy" id="586526"/>
    <lineage>
        <taxon>Eukaryota</taxon>
        <taxon>Viridiplantae</taxon>
        <taxon>Streptophyta</taxon>
        <taxon>Embryophyta</taxon>
        <taxon>Tracheophyta</taxon>
        <taxon>Spermatophyta</taxon>
        <taxon>Magnoliopsida</taxon>
        <taxon>eudicotyledons</taxon>
        <taxon>Gunneridae</taxon>
        <taxon>Pentapetalae</taxon>
        <taxon>rosids</taxon>
        <taxon>malvids</taxon>
        <taxon>Brassicales</taxon>
        <taxon>Brassicaceae</taxon>
        <taxon>Arabideae</taxon>
        <taxon>Arabis</taxon>
    </lineage>
</organism>
<dbReference type="GO" id="GO:0000027">
    <property type="term" value="P:ribosomal large subunit assembly"/>
    <property type="evidence" value="ECO:0007669"/>
    <property type="project" value="TreeGrafter"/>
</dbReference>
<dbReference type="OrthoDB" id="5186at2759"/>
<name>A0A565CQZ0_9BRAS</name>
<dbReference type="Proteomes" id="UP000489600">
    <property type="component" value="Unassembled WGS sequence"/>
</dbReference>
<sequence>MKNRTITWTQSMWRLFFLIERSCKLREPVLFVGDTGGGKTTICQLLSDYKELRLHILNCHQYTETSDFLGGFFPVRDRSKLVTEYENQVNQLKCSEILAPFGQDIDLSADIGRAEVLIKSIEEILEKYKNDSVIGVLEQIRNNMVMLYQKWRAIFVWQDGPLVEAMRAGNITPTTCRNLKILRLVDSNS</sequence>
<evidence type="ECO:0000259" key="3">
    <source>
        <dbReference type="Pfam" id="PF07728"/>
    </source>
</evidence>
<dbReference type="SUPFAM" id="SSF52540">
    <property type="entry name" value="P-loop containing nucleoside triphosphate hydrolases"/>
    <property type="match status" value="1"/>
</dbReference>
<evidence type="ECO:0000256" key="2">
    <source>
        <dbReference type="ARBA" id="ARBA00022840"/>
    </source>
</evidence>
<dbReference type="GO" id="GO:0030687">
    <property type="term" value="C:preribosome, large subunit precursor"/>
    <property type="evidence" value="ECO:0007669"/>
    <property type="project" value="TreeGrafter"/>
</dbReference>
<evidence type="ECO:0000313" key="4">
    <source>
        <dbReference type="EMBL" id="VVB16037.1"/>
    </source>
</evidence>
<dbReference type="AlphaFoldDB" id="A0A565CQZ0"/>
<keyword evidence="2" id="KW-0067">ATP-binding</keyword>
<dbReference type="Gene3D" id="3.40.50.300">
    <property type="entry name" value="P-loop containing nucleotide triphosphate hydrolases"/>
    <property type="match status" value="1"/>
</dbReference>
<accession>A0A565CQZ0</accession>
<dbReference type="InterPro" id="IPR027417">
    <property type="entry name" value="P-loop_NTPase"/>
</dbReference>
<dbReference type="GO" id="GO:0000055">
    <property type="term" value="P:ribosomal large subunit export from nucleus"/>
    <property type="evidence" value="ECO:0007669"/>
    <property type="project" value="TreeGrafter"/>
</dbReference>
<gene>
    <name evidence="4" type="ORF">ANE_LOCUS26481</name>
</gene>
<dbReference type="PANTHER" id="PTHR48103">
    <property type="entry name" value="MIDASIN-RELATED"/>
    <property type="match status" value="1"/>
</dbReference>
<dbReference type="EMBL" id="CABITT030000008">
    <property type="protein sequence ID" value="VVB16037.1"/>
    <property type="molecule type" value="Genomic_DNA"/>
</dbReference>
<evidence type="ECO:0000256" key="1">
    <source>
        <dbReference type="ARBA" id="ARBA00022741"/>
    </source>
</evidence>
<dbReference type="GO" id="GO:0005524">
    <property type="term" value="F:ATP binding"/>
    <property type="evidence" value="ECO:0007669"/>
    <property type="project" value="UniProtKB-KW"/>
</dbReference>
<dbReference type="GO" id="GO:0016887">
    <property type="term" value="F:ATP hydrolysis activity"/>
    <property type="evidence" value="ECO:0007669"/>
    <property type="project" value="InterPro"/>
</dbReference>
<proteinExistence type="predicted"/>
<keyword evidence="1" id="KW-0547">Nucleotide-binding</keyword>
<reference evidence="4" key="1">
    <citation type="submission" date="2019-07" db="EMBL/GenBank/DDBJ databases">
        <authorList>
            <person name="Dittberner H."/>
        </authorList>
    </citation>
    <scope>NUCLEOTIDE SEQUENCE [LARGE SCALE GENOMIC DNA]</scope>
</reference>
<evidence type="ECO:0000313" key="5">
    <source>
        <dbReference type="Proteomes" id="UP000489600"/>
    </source>
</evidence>